<dbReference type="EMBL" id="BSOA01000007">
    <property type="protein sequence ID" value="GLQ87539.1"/>
    <property type="molecule type" value="Genomic_DNA"/>
</dbReference>
<proteinExistence type="predicted"/>
<reference evidence="2" key="1">
    <citation type="journal article" date="2019" name="Int. J. Syst. Evol. Microbiol.">
        <title>The Global Catalogue of Microorganisms (GCM) 10K type strain sequencing project: providing services to taxonomists for standard genome sequencing and annotation.</title>
        <authorList>
            <consortium name="The Broad Institute Genomics Platform"/>
            <consortium name="The Broad Institute Genome Sequencing Center for Infectious Disease"/>
            <person name="Wu L."/>
            <person name="Ma J."/>
        </authorList>
    </citation>
    <scope>NUCLEOTIDE SEQUENCE [LARGE SCALE GENOMIC DNA]</scope>
    <source>
        <strain evidence="2">NBRC 111981</strain>
    </source>
</reference>
<dbReference type="RefSeq" id="WP_284330985.1">
    <property type="nucleotide sequence ID" value="NZ_BSOA01000007.1"/>
</dbReference>
<accession>A0ABQ5X7F7</accession>
<keyword evidence="2" id="KW-1185">Reference proteome</keyword>
<sequence length="122" mass="13645">MISPDKLALQNGDTYTLLHVRNSQYLSAVASGIIVTGPTDDGFVHLHFFRESQRILSEEVPAQYEGDGHLRLERGNAELKIHLQREEVATLAIPESTFGDLVEGLMQVARTLSGRIDMRTKR</sequence>
<gene>
    <name evidence="1" type="ORF">GCM10007898_11050</name>
</gene>
<dbReference type="Proteomes" id="UP001156627">
    <property type="component" value="Unassembled WGS sequence"/>
</dbReference>
<comment type="caution">
    <text evidence="1">The sequence shown here is derived from an EMBL/GenBank/DDBJ whole genome shotgun (WGS) entry which is preliminary data.</text>
</comment>
<organism evidence="1 2">
    <name type="scientific">Dyella flagellata</name>
    <dbReference type="NCBI Taxonomy" id="1867833"/>
    <lineage>
        <taxon>Bacteria</taxon>
        <taxon>Pseudomonadati</taxon>
        <taxon>Pseudomonadota</taxon>
        <taxon>Gammaproteobacteria</taxon>
        <taxon>Lysobacterales</taxon>
        <taxon>Rhodanobacteraceae</taxon>
        <taxon>Dyella</taxon>
    </lineage>
</organism>
<evidence type="ECO:0000313" key="2">
    <source>
        <dbReference type="Proteomes" id="UP001156627"/>
    </source>
</evidence>
<name>A0ABQ5X7F7_9GAMM</name>
<protein>
    <submittedName>
        <fullName evidence="1">Uncharacterized protein</fullName>
    </submittedName>
</protein>
<evidence type="ECO:0000313" key="1">
    <source>
        <dbReference type="EMBL" id="GLQ87539.1"/>
    </source>
</evidence>